<dbReference type="SMART" id="SM00421">
    <property type="entry name" value="HTH_LUXR"/>
    <property type="match status" value="1"/>
</dbReference>
<evidence type="ECO:0000259" key="4">
    <source>
        <dbReference type="PROSITE" id="PS50043"/>
    </source>
</evidence>
<dbReference type="PANTHER" id="PTHR44688">
    <property type="entry name" value="DNA-BINDING TRANSCRIPTIONAL ACTIVATOR DEVR_DOSR"/>
    <property type="match status" value="1"/>
</dbReference>
<feature type="domain" description="HTH luxR-type" evidence="4">
    <location>
        <begin position="156"/>
        <end position="221"/>
    </location>
</feature>
<dbReference type="SUPFAM" id="SSF46894">
    <property type="entry name" value="C-terminal effector domain of the bipartite response regulators"/>
    <property type="match status" value="1"/>
</dbReference>
<gene>
    <name evidence="5" type="ORF">BEN49_13750</name>
</gene>
<dbReference type="InterPro" id="IPR016032">
    <property type="entry name" value="Sig_transdc_resp-reg_C-effctor"/>
</dbReference>
<keyword evidence="6" id="KW-1185">Reference proteome</keyword>
<dbReference type="InterPro" id="IPR000792">
    <property type="entry name" value="Tscrpt_reg_LuxR_C"/>
</dbReference>
<evidence type="ECO:0000256" key="2">
    <source>
        <dbReference type="ARBA" id="ARBA00023125"/>
    </source>
</evidence>
<dbReference type="EMBL" id="MDZA01000430">
    <property type="protein sequence ID" value="OGX82497.1"/>
    <property type="molecule type" value="Genomic_DNA"/>
</dbReference>
<sequence length="223" mass="25295">MTIDEELIEAKIREVAATDGFYPGVTILHNIRTTTVVYMSANGLQELNTTLAELRALGPDYFARYFNVQEAQDYVPKIFALLEQNDLNQSISFFQQVRTGPGAPFAWYLSATRLLLRGTDGRPLLTTTLAHAIEPASHVTHKVQRLLDENNFLRSHHTRFATLTRREREILRGVALGQTAQESAGHLFISPQTAETHRRNLRRKLQAESVFELGQYARAFDLI</sequence>
<dbReference type="PRINTS" id="PR00038">
    <property type="entry name" value="HTHLUXR"/>
</dbReference>
<proteinExistence type="predicted"/>
<accession>A0A1G1SV49</accession>
<dbReference type="GO" id="GO:0006355">
    <property type="term" value="P:regulation of DNA-templated transcription"/>
    <property type="evidence" value="ECO:0007669"/>
    <property type="project" value="InterPro"/>
</dbReference>
<comment type="caution">
    <text evidence="5">The sequence shown here is derived from an EMBL/GenBank/DDBJ whole genome shotgun (WGS) entry which is preliminary data.</text>
</comment>
<protein>
    <recommendedName>
        <fullName evidence="4">HTH luxR-type domain-containing protein</fullName>
    </recommendedName>
</protein>
<dbReference type="Pfam" id="PF00196">
    <property type="entry name" value="GerE"/>
    <property type="match status" value="1"/>
</dbReference>
<evidence type="ECO:0000313" key="5">
    <source>
        <dbReference type="EMBL" id="OGX82497.1"/>
    </source>
</evidence>
<dbReference type="InterPro" id="IPR036388">
    <property type="entry name" value="WH-like_DNA-bd_sf"/>
</dbReference>
<dbReference type="PANTHER" id="PTHR44688:SF16">
    <property type="entry name" value="DNA-BINDING TRANSCRIPTIONAL ACTIVATOR DEVR_DOSR"/>
    <property type="match status" value="1"/>
</dbReference>
<organism evidence="5 6">
    <name type="scientific">Hymenobacter coccineus</name>
    <dbReference type="NCBI Taxonomy" id="1908235"/>
    <lineage>
        <taxon>Bacteria</taxon>
        <taxon>Pseudomonadati</taxon>
        <taxon>Bacteroidota</taxon>
        <taxon>Cytophagia</taxon>
        <taxon>Cytophagales</taxon>
        <taxon>Hymenobacteraceae</taxon>
        <taxon>Hymenobacter</taxon>
    </lineage>
</organism>
<dbReference type="GO" id="GO:0003677">
    <property type="term" value="F:DNA binding"/>
    <property type="evidence" value="ECO:0007669"/>
    <property type="project" value="UniProtKB-KW"/>
</dbReference>
<evidence type="ECO:0000256" key="3">
    <source>
        <dbReference type="ARBA" id="ARBA00023163"/>
    </source>
</evidence>
<dbReference type="AlphaFoldDB" id="A0A1G1SV49"/>
<dbReference type="Gene3D" id="1.10.10.10">
    <property type="entry name" value="Winged helix-like DNA-binding domain superfamily/Winged helix DNA-binding domain"/>
    <property type="match status" value="1"/>
</dbReference>
<reference evidence="5 6" key="1">
    <citation type="submission" date="2016-08" db="EMBL/GenBank/DDBJ databases">
        <title>Hymenobacter coccineus sp. nov., Hymenobacter lapidarius sp. nov. and Hymenobacter glacialis sp. nov., isolated from Antarctic soil.</title>
        <authorList>
            <person name="Sedlacek I."/>
            <person name="Kralova S."/>
            <person name="Kyrova K."/>
            <person name="Maslanova I."/>
            <person name="Stankova E."/>
            <person name="Vrbovska V."/>
            <person name="Nemec M."/>
            <person name="Bartak M."/>
            <person name="Svec P."/>
            <person name="Busse H.-J."/>
            <person name="Pantucek R."/>
        </authorList>
    </citation>
    <scope>NUCLEOTIDE SEQUENCE [LARGE SCALE GENOMIC DNA]</scope>
    <source>
        <strain evidence="5 6">CCM 8649</strain>
    </source>
</reference>
<keyword evidence="2" id="KW-0238">DNA-binding</keyword>
<dbReference type="Proteomes" id="UP000177506">
    <property type="component" value="Unassembled WGS sequence"/>
</dbReference>
<name>A0A1G1SV49_9BACT</name>
<evidence type="ECO:0000256" key="1">
    <source>
        <dbReference type="ARBA" id="ARBA00023015"/>
    </source>
</evidence>
<dbReference type="CDD" id="cd06170">
    <property type="entry name" value="LuxR_C_like"/>
    <property type="match status" value="1"/>
</dbReference>
<evidence type="ECO:0000313" key="6">
    <source>
        <dbReference type="Proteomes" id="UP000177506"/>
    </source>
</evidence>
<keyword evidence="3" id="KW-0804">Transcription</keyword>
<keyword evidence="1" id="KW-0805">Transcription regulation</keyword>
<dbReference type="PROSITE" id="PS50043">
    <property type="entry name" value="HTH_LUXR_2"/>
    <property type="match status" value="1"/>
</dbReference>